<dbReference type="AlphaFoldDB" id="A0A316YJP2"/>
<sequence length="56" mass="5692">MACTCSNTQDCTTCNQGKCTCDVCSCTNCPRKAHAASCKCQGAGEGCACEGKACQC</sequence>
<protein>
    <recommendedName>
        <fullName evidence="3">Metallothionein</fullName>
    </recommendedName>
</protein>
<dbReference type="InParanoid" id="A0A316YJP2"/>
<accession>A0A316YJP2</accession>
<organism evidence="1 2">
    <name type="scientific">Acaromyces ingoldii</name>
    <dbReference type="NCBI Taxonomy" id="215250"/>
    <lineage>
        <taxon>Eukaryota</taxon>
        <taxon>Fungi</taxon>
        <taxon>Dikarya</taxon>
        <taxon>Basidiomycota</taxon>
        <taxon>Ustilaginomycotina</taxon>
        <taxon>Exobasidiomycetes</taxon>
        <taxon>Exobasidiales</taxon>
        <taxon>Cryptobasidiaceae</taxon>
        <taxon>Acaromyces</taxon>
    </lineage>
</organism>
<proteinExistence type="predicted"/>
<evidence type="ECO:0008006" key="3">
    <source>
        <dbReference type="Google" id="ProtNLM"/>
    </source>
</evidence>
<dbReference type="RefSeq" id="XP_025375143.1">
    <property type="nucleotide sequence ID" value="XM_025522667.1"/>
</dbReference>
<reference evidence="1 2" key="1">
    <citation type="journal article" date="2018" name="Mol. Biol. Evol.">
        <title>Broad Genomic Sampling Reveals a Smut Pathogenic Ancestry of the Fungal Clade Ustilaginomycotina.</title>
        <authorList>
            <person name="Kijpornyongpan T."/>
            <person name="Mondo S.J."/>
            <person name="Barry K."/>
            <person name="Sandor L."/>
            <person name="Lee J."/>
            <person name="Lipzen A."/>
            <person name="Pangilinan J."/>
            <person name="LaButti K."/>
            <person name="Hainaut M."/>
            <person name="Henrissat B."/>
            <person name="Grigoriev I.V."/>
            <person name="Spatafora J.W."/>
            <person name="Aime M.C."/>
        </authorList>
    </citation>
    <scope>NUCLEOTIDE SEQUENCE [LARGE SCALE GENOMIC DNA]</scope>
    <source>
        <strain evidence="1 2">MCA 4198</strain>
    </source>
</reference>
<evidence type="ECO:0000313" key="1">
    <source>
        <dbReference type="EMBL" id="PWN87945.1"/>
    </source>
</evidence>
<keyword evidence="2" id="KW-1185">Reference proteome</keyword>
<name>A0A316YJP2_9BASI</name>
<gene>
    <name evidence="1" type="ORF">FA10DRAFT_269211</name>
</gene>
<dbReference type="Proteomes" id="UP000245768">
    <property type="component" value="Unassembled WGS sequence"/>
</dbReference>
<dbReference type="EMBL" id="KZ819639">
    <property type="protein sequence ID" value="PWN87945.1"/>
    <property type="molecule type" value="Genomic_DNA"/>
</dbReference>
<evidence type="ECO:0000313" key="2">
    <source>
        <dbReference type="Proteomes" id="UP000245768"/>
    </source>
</evidence>
<dbReference type="GeneID" id="37044583"/>